<keyword evidence="4" id="KW-1185">Reference proteome</keyword>
<feature type="compositionally biased region" description="Basic and acidic residues" evidence="1">
    <location>
        <begin position="21"/>
        <end position="59"/>
    </location>
</feature>
<keyword evidence="2" id="KW-1133">Transmembrane helix</keyword>
<feature type="transmembrane region" description="Helical" evidence="2">
    <location>
        <begin position="283"/>
        <end position="302"/>
    </location>
</feature>
<keyword evidence="2" id="KW-0812">Transmembrane</keyword>
<feature type="compositionally biased region" description="Polar residues" evidence="1">
    <location>
        <begin position="69"/>
        <end position="94"/>
    </location>
</feature>
<evidence type="ECO:0000256" key="2">
    <source>
        <dbReference type="SAM" id="Phobius"/>
    </source>
</evidence>
<reference evidence="3" key="1">
    <citation type="submission" date="2022-08" db="EMBL/GenBank/DDBJ databases">
        <authorList>
            <person name="Kallberg Y."/>
            <person name="Tangrot J."/>
            <person name="Rosling A."/>
        </authorList>
    </citation>
    <scope>NUCLEOTIDE SEQUENCE</scope>
    <source>
        <strain evidence="3">Wild A</strain>
    </source>
</reference>
<proteinExistence type="predicted"/>
<accession>A0A9W4WRV5</accession>
<feature type="region of interest" description="Disordered" evidence="1">
    <location>
        <begin position="243"/>
        <end position="273"/>
    </location>
</feature>
<dbReference type="EMBL" id="CAMKVN010002640">
    <property type="protein sequence ID" value="CAI2181979.1"/>
    <property type="molecule type" value="Genomic_DNA"/>
</dbReference>
<name>A0A9W4WRV5_9GLOM</name>
<feature type="region of interest" description="Disordered" evidence="1">
    <location>
        <begin position="1"/>
        <end position="94"/>
    </location>
</feature>
<dbReference type="AlphaFoldDB" id="A0A9W4WRV5"/>
<dbReference type="OrthoDB" id="2450007at2759"/>
<evidence type="ECO:0000256" key="1">
    <source>
        <dbReference type="SAM" id="MobiDB-lite"/>
    </source>
</evidence>
<dbReference type="Proteomes" id="UP001153678">
    <property type="component" value="Unassembled WGS sequence"/>
</dbReference>
<comment type="caution">
    <text evidence="3">The sequence shown here is derived from an EMBL/GenBank/DDBJ whole genome shotgun (WGS) entry which is preliminary data.</text>
</comment>
<evidence type="ECO:0000313" key="4">
    <source>
        <dbReference type="Proteomes" id="UP001153678"/>
    </source>
</evidence>
<gene>
    <name evidence="3" type="ORF">FWILDA_LOCUS10353</name>
</gene>
<protein>
    <submittedName>
        <fullName evidence="3">18929_t:CDS:1</fullName>
    </submittedName>
</protein>
<keyword evidence="2" id="KW-0472">Membrane</keyword>
<sequence>MHKHRTNKFRIFIEDSSSSQEENKETARSENIMKSEEKETNEFQEEKEGGRESEEEKPKSLKLYHRLKNYSSQGKKIKMNDNTSEECNNNSEDNLLKTIQNNGISRKFKRIHNKQSDGSKHKGKGVIENFWINDYDLEGSIEESEMEVDHRENDDSGASGRDYIIMCKRNEEEDEEMKDAESHVHLKLSHDQIFHPYRLDNRIRMIEQTLQRTTWKEHLSETRINRLEAKNYKLKQEYKQLRKQLRRQRRKEKDDDDSSRSVNPDQIQNPAGEYSNERIGFDYGVFVAGLVGFGLGGLVSHYL</sequence>
<evidence type="ECO:0000313" key="3">
    <source>
        <dbReference type="EMBL" id="CAI2181979.1"/>
    </source>
</evidence>
<organism evidence="3 4">
    <name type="scientific">Funneliformis geosporum</name>
    <dbReference type="NCBI Taxonomy" id="1117311"/>
    <lineage>
        <taxon>Eukaryota</taxon>
        <taxon>Fungi</taxon>
        <taxon>Fungi incertae sedis</taxon>
        <taxon>Mucoromycota</taxon>
        <taxon>Glomeromycotina</taxon>
        <taxon>Glomeromycetes</taxon>
        <taxon>Glomerales</taxon>
        <taxon>Glomeraceae</taxon>
        <taxon>Funneliformis</taxon>
    </lineage>
</organism>